<comment type="caution">
    <text evidence="1">The sequence shown here is derived from an EMBL/GenBank/DDBJ whole genome shotgun (WGS) entry which is preliminary data.</text>
</comment>
<reference evidence="1 2" key="1">
    <citation type="submission" date="2020-08" db="EMBL/GenBank/DDBJ databases">
        <title>Sequencing the genomes of 1000 actinobacteria strains.</title>
        <authorList>
            <person name="Klenk H.-P."/>
        </authorList>
    </citation>
    <scope>NUCLEOTIDE SEQUENCE [LARGE SCALE GENOMIC DNA]</scope>
    <source>
        <strain evidence="1 2">DSM 20419</strain>
    </source>
</reference>
<evidence type="ECO:0000313" key="1">
    <source>
        <dbReference type="EMBL" id="MBB2959583.1"/>
    </source>
</evidence>
<accession>A0A7W4YH99</accession>
<dbReference type="AlphaFoldDB" id="A0A7W4YH99"/>
<dbReference type="EMBL" id="JACHWJ010000012">
    <property type="protein sequence ID" value="MBB2959583.1"/>
    <property type="molecule type" value="Genomic_DNA"/>
</dbReference>
<evidence type="ECO:0000313" key="2">
    <source>
        <dbReference type="Proteomes" id="UP000545286"/>
    </source>
</evidence>
<sequence length="90" mass="10091">MGIRWTPSAAKHGISREDALYAMTHAEAAAELDGKPGETTTVYIGHPHAQTERYLEVIAAHRPPRDLVIFHVMELSDLYRDLPTEGEDHE</sequence>
<gene>
    <name evidence="1" type="ORF">FHX72_003752</name>
</gene>
<proteinExistence type="predicted"/>
<dbReference type="Proteomes" id="UP000545286">
    <property type="component" value="Unassembled WGS sequence"/>
</dbReference>
<keyword evidence="2" id="KW-1185">Reference proteome</keyword>
<protein>
    <submittedName>
        <fullName evidence="1">Putative aconitase</fullName>
    </submittedName>
</protein>
<organism evidence="1 2">
    <name type="scientific">Pseudoclavibacter helvolus</name>
    <dbReference type="NCBI Taxonomy" id="255205"/>
    <lineage>
        <taxon>Bacteria</taxon>
        <taxon>Bacillati</taxon>
        <taxon>Actinomycetota</taxon>
        <taxon>Actinomycetes</taxon>
        <taxon>Micrococcales</taxon>
        <taxon>Microbacteriaceae</taxon>
        <taxon>Pseudoclavibacter</taxon>
    </lineage>
</organism>
<name>A0A7W4YH99_9MICO</name>
<dbReference type="RefSeq" id="WP_183626953.1">
    <property type="nucleotide sequence ID" value="NZ_JACHWJ010000012.1"/>
</dbReference>